<evidence type="ECO:0000313" key="1">
    <source>
        <dbReference type="EMBL" id="KKL14210.1"/>
    </source>
</evidence>
<reference evidence="1" key="1">
    <citation type="journal article" date="2015" name="Nature">
        <title>Complex archaea that bridge the gap between prokaryotes and eukaryotes.</title>
        <authorList>
            <person name="Spang A."/>
            <person name="Saw J.H."/>
            <person name="Jorgensen S.L."/>
            <person name="Zaremba-Niedzwiedzka K."/>
            <person name="Martijn J."/>
            <person name="Lind A.E."/>
            <person name="van Eijk R."/>
            <person name="Schleper C."/>
            <person name="Guy L."/>
            <person name="Ettema T.J."/>
        </authorList>
    </citation>
    <scope>NUCLEOTIDE SEQUENCE</scope>
</reference>
<protein>
    <submittedName>
        <fullName evidence="1">Uncharacterized protein</fullName>
    </submittedName>
</protein>
<organism evidence="1">
    <name type="scientific">marine sediment metagenome</name>
    <dbReference type="NCBI Taxonomy" id="412755"/>
    <lineage>
        <taxon>unclassified sequences</taxon>
        <taxon>metagenomes</taxon>
        <taxon>ecological metagenomes</taxon>
    </lineage>
</organism>
<gene>
    <name evidence="1" type="ORF">LCGC14_2518020</name>
</gene>
<dbReference type="EMBL" id="LAZR01040551">
    <property type="protein sequence ID" value="KKL14210.1"/>
    <property type="molecule type" value="Genomic_DNA"/>
</dbReference>
<dbReference type="AlphaFoldDB" id="A0A0F9AXR9"/>
<accession>A0A0F9AXR9</accession>
<sequence length="77" mass="8399">MPKSLLNGVNEVLKAVDIIEGDTGLLTSLTDSARQVFIDSAKQKLNEVIDQLYSILGDPKPQQLAEDTITLVTDDQD</sequence>
<name>A0A0F9AXR9_9ZZZZ</name>
<comment type="caution">
    <text evidence="1">The sequence shown here is derived from an EMBL/GenBank/DDBJ whole genome shotgun (WGS) entry which is preliminary data.</text>
</comment>
<feature type="non-terminal residue" evidence="1">
    <location>
        <position position="77"/>
    </location>
</feature>
<proteinExistence type="predicted"/>